<evidence type="ECO:0000313" key="4">
    <source>
        <dbReference type="Proteomes" id="UP000005408"/>
    </source>
</evidence>
<keyword evidence="4" id="KW-1185">Reference proteome</keyword>
<dbReference type="SUPFAM" id="SSF56672">
    <property type="entry name" value="DNA/RNA polymerases"/>
    <property type="match status" value="1"/>
</dbReference>
<feature type="compositionally biased region" description="Low complexity" evidence="1">
    <location>
        <begin position="62"/>
        <end position="92"/>
    </location>
</feature>
<protein>
    <recommendedName>
        <fullName evidence="2">Reverse transcriptase domain-containing protein</fullName>
    </recommendedName>
</protein>
<sequence>MSFSNWSRDQTRRSRSNSPPSSRGRVSRRDGRHIDFGETPSSGHTKAQAHSKSRAGKRRHSSSSSSPSSDYSSSSSNSKSSSRISQKSGSGSINSKTGSIENESSSSNKPVRSVSSETVYERFDIENDTKGEKLEEDLRAFCRPFFTKFFSDETLKTKILDKYPVPDAGDLFAVKSLDSFISPLLEKRNKQFDKGADKGAQNIQSRVMKVMGPLSKLWSILGGLRAASRDSHEVDNVDVVHMCSLIEQTVCLLGQASVAVDHHRRVNTTVKITGDYKKAKAILDENADVLEKSGSKLFGEKFIKILKKTGKRRKEASEIADAFQPNKKKRRKSYYNRPYGTKSRFRQPFQEGPSGRFTEGRRPGYKFNRNNQYFKKKSDSTVQGVSLDWTSYPVQEKIPHPPKLNSEQEKILQEEITSLVQKEAVVRVAPNQNQFISHMFTVPKKDGGYRPIINLKPLNRFLLYQHFKMEGLFMVQDLIERNCYMCKIDLKDAYLTVPIIIKDQKFLRFLWRQELYQFQTLPFGLASAPRIFTKLMKPEVGLLRRLGVKLIIYLDDILILSRSKEKLVQSRNTTLFLLQMLGFMINWKKSMLDAVQVISFLGFEIDSVNMLFKLPEGKVQKIKDECKQILKEESLSVREMSQLIGKLISTMQAVIPAKLQCRFMQMTQIKGLLENKRSNDSYISGGKDRIKMVDKSIRSFKWEINHKFKPINDSNVRCFGRSMGGHMGYTKHRRVLVPSRAVISHKCQRAFGSFSSTSVIRKIKKKYSNFDKIRQCNSSSSHKQNGGNKIEIAKSSSKTNLGLVSNTSNFIGSRVLYQGL</sequence>
<feature type="compositionally biased region" description="Low complexity" evidence="1">
    <location>
        <begin position="102"/>
        <end position="117"/>
    </location>
</feature>
<dbReference type="InterPro" id="IPR043502">
    <property type="entry name" value="DNA/RNA_pol_sf"/>
</dbReference>
<evidence type="ECO:0000313" key="3">
    <source>
        <dbReference type="EnsemblMetazoa" id="G14708.1:cds"/>
    </source>
</evidence>
<proteinExistence type="predicted"/>
<dbReference type="Proteomes" id="UP000005408">
    <property type="component" value="Unassembled WGS sequence"/>
</dbReference>
<accession>A0A8W8IKA4</accession>
<dbReference type="Gene3D" id="3.30.70.270">
    <property type="match status" value="1"/>
</dbReference>
<reference evidence="3" key="1">
    <citation type="submission" date="2022-08" db="UniProtKB">
        <authorList>
            <consortium name="EnsemblMetazoa"/>
        </authorList>
    </citation>
    <scope>IDENTIFICATION</scope>
    <source>
        <strain evidence="3">05x7-T-G4-1.051#20</strain>
    </source>
</reference>
<feature type="compositionally biased region" description="Basic residues" evidence="1">
    <location>
        <begin position="47"/>
        <end position="61"/>
    </location>
</feature>
<name>A0A8W8IKA4_MAGGI</name>
<dbReference type="InterPro" id="IPR052055">
    <property type="entry name" value="Hepadnavirus_pol/RT"/>
</dbReference>
<evidence type="ECO:0000259" key="2">
    <source>
        <dbReference type="PROSITE" id="PS50878"/>
    </source>
</evidence>
<dbReference type="PROSITE" id="PS50878">
    <property type="entry name" value="RT_POL"/>
    <property type="match status" value="1"/>
</dbReference>
<dbReference type="Gene3D" id="3.10.10.10">
    <property type="entry name" value="HIV Type 1 Reverse Transcriptase, subunit A, domain 1"/>
    <property type="match status" value="1"/>
</dbReference>
<dbReference type="InterPro" id="IPR000477">
    <property type="entry name" value="RT_dom"/>
</dbReference>
<dbReference type="AlphaFoldDB" id="A0A8W8IKA4"/>
<evidence type="ECO:0000256" key="1">
    <source>
        <dbReference type="SAM" id="MobiDB-lite"/>
    </source>
</evidence>
<dbReference type="EnsemblMetazoa" id="G14708.1">
    <property type="protein sequence ID" value="G14708.1:cds"/>
    <property type="gene ID" value="G14708"/>
</dbReference>
<organism evidence="3 4">
    <name type="scientific">Magallana gigas</name>
    <name type="common">Pacific oyster</name>
    <name type="synonym">Crassostrea gigas</name>
    <dbReference type="NCBI Taxonomy" id="29159"/>
    <lineage>
        <taxon>Eukaryota</taxon>
        <taxon>Metazoa</taxon>
        <taxon>Spiralia</taxon>
        <taxon>Lophotrochozoa</taxon>
        <taxon>Mollusca</taxon>
        <taxon>Bivalvia</taxon>
        <taxon>Autobranchia</taxon>
        <taxon>Pteriomorphia</taxon>
        <taxon>Ostreida</taxon>
        <taxon>Ostreoidea</taxon>
        <taxon>Ostreidae</taxon>
        <taxon>Magallana</taxon>
    </lineage>
</organism>
<dbReference type="PANTHER" id="PTHR33050">
    <property type="entry name" value="REVERSE TRANSCRIPTASE DOMAIN-CONTAINING PROTEIN"/>
    <property type="match status" value="1"/>
</dbReference>
<dbReference type="InterPro" id="IPR043128">
    <property type="entry name" value="Rev_trsase/Diguanyl_cyclase"/>
</dbReference>
<feature type="region of interest" description="Disordered" evidence="1">
    <location>
        <begin position="1"/>
        <end position="117"/>
    </location>
</feature>
<feature type="region of interest" description="Disordered" evidence="1">
    <location>
        <begin position="317"/>
        <end position="363"/>
    </location>
</feature>
<feature type="compositionally biased region" description="Basic and acidic residues" evidence="1">
    <location>
        <begin position="27"/>
        <end position="36"/>
    </location>
</feature>
<dbReference type="CDD" id="cd03714">
    <property type="entry name" value="RT_DIRS1"/>
    <property type="match status" value="1"/>
</dbReference>
<feature type="domain" description="Reverse transcriptase" evidence="2">
    <location>
        <begin position="423"/>
        <end position="605"/>
    </location>
</feature>
<dbReference type="PANTHER" id="PTHR33050:SF7">
    <property type="entry name" value="RIBONUCLEASE H"/>
    <property type="match status" value="1"/>
</dbReference>
<dbReference type="Pfam" id="PF00078">
    <property type="entry name" value="RVT_1"/>
    <property type="match status" value="1"/>
</dbReference>